<accession>A0A4P9W5E1</accession>
<dbReference type="AlphaFoldDB" id="A0A4P9W5E1"/>
<gene>
    <name evidence="1" type="ORF">BDK51DRAFT_48122</name>
</gene>
<name>A0A4P9W5E1_9FUNG</name>
<evidence type="ECO:0000313" key="1">
    <source>
        <dbReference type="EMBL" id="RKO85316.1"/>
    </source>
</evidence>
<sequence>MFAPQYSSFDSFSPVSGYAFGNASTFEASPFGLMSGVRSSPLGFGARTSGIYGQSPARNVYGIGSNVGLGRTAGIYDQRTALGYPGRSVYGGLGATGLSCQQPALGIFGRNVYGRRGFPGAHGMQAVGVSDLGVGGDAFTFNRNEIVQDLLDDRRRDFKHDAIVEDLIRQRRFNSLTDDLIEDLVAGQPVDTAELVEILARDRAAEQLVHLWVQRTNAERKNNRKTDDVIANLVQKGIYRTIPHPVTDVLDGLNENIDATWEAQADRFIAHLQNQAKAFSSRREYAGPQFGGQRWAC</sequence>
<dbReference type="EMBL" id="KZ999197">
    <property type="protein sequence ID" value="RKO85316.1"/>
    <property type="molecule type" value="Genomic_DNA"/>
</dbReference>
<dbReference type="Proteomes" id="UP000269721">
    <property type="component" value="Unassembled WGS sequence"/>
</dbReference>
<keyword evidence="2" id="KW-1185">Reference proteome</keyword>
<proteinExistence type="predicted"/>
<reference evidence="2" key="1">
    <citation type="journal article" date="2018" name="Nat. Microbiol.">
        <title>Leveraging single-cell genomics to expand the fungal tree of life.</title>
        <authorList>
            <person name="Ahrendt S.R."/>
            <person name="Quandt C.A."/>
            <person name="Ciobanu D."/>
            <person name="Clum A."/>
            <person name="Salamov A."/>
            <person name="Andreopoulos B."/>
            <person name="Cheng J.F."/>
            <person name="Woyke T."/>
            <person name="Pelin A."/>
            <person name="Henrissat B."/>
            <person name="Reynolds N.K."/>
            <person name="Benny G.L."/>
            <person name="Smith M.E."/>
            <person name="James T.Y."/>
            <person name="Grigoriev I.V."/>
        </authorList>
    </citation>
    <scope>NUCLEOTIDE SEQUENCE [LARGE SCALE GENOMIC DNA]</scope>
</reference>
<evidence type="ECO:0000313" key="2">
    <source>
        <dbReference type="Proteomes" id="UP000269721"/>
    </source>
</evidence>
<protein>
    <submittedName>
        <fullName evidence="1">Uncharacterized protein</fullName>
    </submittedName>
</protein>
<organism evidence="1 2">
    <name type="scientific">Blyttiomyces helicus</name>
    <dbReference type="NCBI Taxonomy" id="388810"/>
    <lineage>
        <taxon>Eukaryota</taxon>
        <taxon>Fungi</taxon>
        <taxon>Fungi incertae sedis</taxon>
        <taxon>Chytridiomycota</taxon>
        <taxon>Chytridiomycota incertae sedis</taxon>
        <taxon>Chytridiomycetes</taxon>
        <taxon>Chytridiomycetes incertae sedis</taxon>
        <taxon>Blyttiomyces</taxon>
    </lineage>
</organism>